<dbReference type="Gene3D" id="3.40.50.1240">
    <property type="entry name" value="Phosphoglycerate mutase-like"/>
    <property type="match status" value="1"/>
</dbReference>
<dbReference type="EMBL" id="GL883094">
    <property type="protein sequence ID" value="EGG10838.1"/>
    <property type="molecule type" value="Genomic_DNA"/>
</dbReference>
<evidence type="ECO:0008006" key="3">
    <source>
        <dbReference type="Google" id="ProtNLM"/>
    </source>
</evidence>
<dbReference type="eggNOG" id="KOG0235">
    <property type="taxonomic scope" value="Eukaryota"/>
</dbReference>
<dbReference type="STRING" id="747676.F4RA59"/>
<dbReference type="InParanoid" id="F4RA59"/>
<dbReference type="GO" id="GO:0046390">
    <property type="term" value="P:ribose phosphate biosynthetic process"/>
    <property type="evidence" value="ECO:0007669"/>
    <property type="project" value="EnsemblFungi"/>
</dbReference>
<dbReference type="InterPro" id="IPR050275">
    <property type="entry name" value="PGM_Phosphatase"/>
</dbReference>
<proteinExistence type="predicted"/>
<dbReference type="Pfam" id="PF00300">
    <property type="entry name" value="His_Phos_1"/>
    <property type="match status" value="1"/>
</dbReference>
<organism evidence="2">
    <name type="scientific">Melampsora larici-populina (strain 98AG31 / pathotype 3-4-7)</name>
    <name type="common">Poplar leaf rust fungus</name>
    <dbReference type="NCBI Taxonomy" id="747676"/>
    <lineage>
        <taxon>Eukaryota</taxon>
        <taxon>Fungi</taxon>
        <taxon>Dikarya</taxon>
        <taxon>Basidiomycota</taxon>
        <taxon>Pucciniomycotina</taxon>
        <taxon>Pucciniomycetes</taxon>
        <taxon>Pucciniales</taxon>
        <taxon>Melampsoraceae</taxon>
        <taxon>Melampsora</taxon>
    </lineage>
</organism>
<dbReference type="GeneID" id="18927312"/>
<name>F4RA59_MELLP</name>
<dbReference type="SMART" id="SM00855">
    <property type="entry name" value="PGAM"/>
    <property type="match status" value="1"/>
</dbReference>
<dbReference type="CDD" id="cd07067">
    <property type="entry name" value="HP_PGM_like"/>
    <property type="match status" value="1"/>
</dbReference>
<dbReference type="OrthoDB" id="4818801at2759"/>
<evidence type="ECO:0000313" key="1">
    <source>
        <dbReference type="EMBL" id="EGG10838.1"/>
    </source>
</evidence>
<dbReference type="Proteomes" id="UP000001072">
    <property type="component" value="Unassembled WGS sequence"/>
</dbReference>
<keyword evidence="2" id="KW-1185">Reference proteome</keyword>
<dbReference type="PANTHER" id="PTHR48100">
    <property type="entry name" value="BROAD-SPECIFICITY PHOSPHATASE YOR283W-RELATED"/>
    <property type="match status" value="1"/>
</dbReference>
<dbReference type="SUPFAM" id="SSF53254">
    <property type="entry name" value="Phosphoglycerate mutase-like"/>
    <property type="match status" value="1"/>
</dbReference>
<dbReference type="AlphaFoldDB" id="F4RA59"/>
<dbReference type="PANTHER" id="PTHR48100:SF15">
    <property type="entry name" value="SEDOHEPTULOSE 1,7-BISPHOSPHATASE"/>
    <property type="match status" value="1"/>
</dbReference>
<dbReference type="HOGENOM" id="CLU_033323_13_0_1"/>
<dbReference type="VEuPathDB" id="FungiDB:MELLADRAFT_33666"/>
<accession>F4RA59</accession>
<gene>
    <name evidence="1" type="ORF">MELLADRAFT_33666</name>
</gene>
<dbReference type="InterPro" id="IPR029033">
    <property type="entry name" value="His_PPase_superfam"/>
</dbReference>
<dbReference type="InterPro" id="IPR013078">
    <property type="entry name" value="His_Pase_superF_clade-1"/>
</dbReference>
<dbReference type="GO" id="GO:0050278">
    <property type="term" value="F:sedoheptulose-bisphosphatase activity"/>
    <property type="evidence" value="ECO:0007669"/>
    <property type="project" value="EnsemblFungi"/>
</dbReference>
<reference evidence="2" key="1">
    <citation type="journal article" date="2011" name="Proc. Natl. Acad. Sci. U.S.A.">
        <title>Obligate biotrophy features unraveled by the genomic analysis of rust fungi.</title>
        <authorList>
            <person name="Duplessis S."/>
            <person name="Cuomo C.A."/>
            <person name="Lin Y.-C."/>
            <person name="Aerts A."/>
            <person name="Tisserant E."/>
            <person name="Veneault-Fourrey C."/>
            <person name="Joly D.L."/>
            <person name="Hacquard S."/>
            <person name="Amselem J."/>
            <person name="Cantarel B.L."/>
            <person name="Chiu R."/>
            <person name="Coutinho P.M."/>
            <person name="Feau N."/>
            <person name="Field M."/>
            <person name="Frey P."/>
            <person name="Gelhaye E."/>
            <person name="Goldberg J."/>
            <person name="Grabherr M.G."/>
            <person name="Kodira C.D."/>
            <person name="Kohler A."/>
            <person name="Kuees U."/>
            <person name="Lindquist E.A."/>
            <person name="Lucas S.M."/>
            <person name="Mago R."/>
            <person name="Mauceli E."/>
            <person name="Morin E."/>
            <person name="Murat C."/>
            <person name="Pangilinan J.L."/>
            <person name="Park R."/>
            <person name="Pearson M."/>
            <person name="Quesneville H."/>
            <person name="Rouhier N."/>
            <person name="Sakthikumar S."/>
            <person name="Salamov A.A."/>
            <person name="Schmutz J."/>
            <person name="Selles B."/>
            <person name="Shapiro H."/>
            <person name="Tanguay P."/>
            <person name="Tuskan G.A."/>
            <person name="Henrissat B."/>
            <person name="Van de Peer Y."/>
            <person name="Rouze P."/>
            <person name="Ellis J.G."/>
            <person name="Dodds P.N."/>
            <person name="Schein J.E."/>
            <person name="Zhong S."/>
            <person name="Hamelin R.C."/>
            <person name="Grigoriev I.V."/>
            <person name="Szabo L.J."/>
            <person name="Martin F."/>
        </authorList>
    </citation>
    <scope>NUCLEOTIDE SEQUENCE [LARGE SCALE GENOMIC DNA]</scope>
    <source>
        <strain evidence="2">98AG31 / pathotype 3-4-7</strain>
    </source>
</reference>
<protein>
    <recommendedName>
        <fullName evidence="3">Phosphoglycerate mutase</fullName>
    </recommendedName>
</protein>
<dbReference type="KEGG" id="mlr:MELLADRAFT_33666"/>
<evidence type="ECO:0000313" key="2">
    <source>
        <dbReference type="Proteomes" id="UP000001072"/>
    </source>
</evidence>
<sequence>MPKVYCVRHGPTEWSLNGRHTGTTELPLTPGGELIVSNSSPRLVGPGKILDPATISIAFVSPRLRAQRTFELLFPSQDSRPNTEVKEDIREWTYGDYEGLWKHQVVEIRKEKGLDSGKDGWDIWVDGCEGGESPEELVIRADRVVDQIKSLHRAWMEDPCRKEDDVGGDVLLVTHGHFSRCFVARWLGLPLPMGGLFVVDTGSVTVGQYYHGLDRTVLGGLNISGHDA</sequence>
<dbReference type="RefSeq" id="XP_007406307.1">
    <property type="nucleotide sequence ID" value="XM_007406245.1"/>
</dbReference>